<evidence type="ECO:0000313" key="3">
    <source>
        <dbReference type="EMBL" id="ABW31325.1"/>
    </source>
</evidence>
<feature type="domain" description="DUF8082" evidence="2">
    <location>
        <begin position="167"/>
        <end position="229"/>
    </location>
</feature>
<keyword evidence="4" id="KW-1185">Reference proteome</keyword>
<sequence>MDEYLKLVFQLLQNIKEKTDITYLISTKDKHTAMVSVKEGEISYIRYGSLSGTNALNAVLGMEVESFVVRKHSLEHSKTHRVLPGTNEILQKLCIKLPKSLEEHQDSLKPRELNGTASLAPSLENTVPEVNGHKESNPESNASPVTVAQSGLVTPVEPKYTEIPRSTIPTIKSALQQAVGPISGLIYDDAYAEISLLKDRRDLAIFIEILINEIDEEEYQKQFIGVIKEQMNGIILVQN</sequence>
<dbReference type="Pfam" id="PF26309">
    <property type="entry name" value="DUF8082"/>
    <property type="match status" value="1"/>
</dbReference>
<protein>
    <recommendedName>
        <fullName evidence="2">DUF8082 domain-containing protein</fullName>
    </recommendedName>
</protein>
<feature type="compositionally biased region" description="Polar residues" evidence="1">
    <location>
        <begin position="115"/>
        <end position="125"/>
    </location>
</feature>
<feature type="region of interest" description="Disordered" evidence="1">
    <location>
        <begin position="105"/>
        <end position="145"/>
    </location>
</feature>
<name>B0C8R3_ACAM1</name>
<organism evidence="3 4">
    <name type="scientific">Acaryochloris marina (strain MBIC 11017)</name>
    <dbReference type="NCBI Taxonomy" id="329726"/>
    <lineage>
        <taxon>Bacteria</taxon>
        <taxon>Bacillati</taxon>
        <taxon>Cyanobacteriota</taxon>
        <taxon>Cyanophyceae</taxon>
        <taxon>Acaryochloridales</taxon>
        <taxon>Acaryochloridaceae</taxon>
        <taxon>Acaryochloris</taxon>
    </lineage>
</organism>
<gene>
    <name evidence="3" type="ordered locus">AM1_6395</name>
</gene>
<dbReference type="KEGG" id="amr:AM1_6395"/>
<evidence type="ECO:0000259" key="2">
    <source>
        <dbReference type="Pfam" id="PF26309"/>
    </source>
</evidence>
<reference evidence="3 4" key="1">
    <citation type="journal article" date="2008" name="Proc. Natl. Acad. Sci. U.S.A.">
        <title>Niche adaptation and genome expansion in the chlorophyll d-producing cyanobacterium Acaryochloris marina.</title>
        <authorList>
            <person name="Swingley W.D."/>
            <person name="Chen M."/>
            <person name="Cheung P.C."/>
            <person name="Conrad A.L."/>
            <person name="Dejesa L.C."/>
            <person name="Hao J."/>
            <person name="Honchak B.M."/>
            <person name="Karbach L.E."/>
            <person name="Kurdoglu A."/>
            <person name="Lahiri S."/>
            <person name="Mastrian S.D."/>
            <person name="Miyashita H."/>
            <person name="Page L."/>
            <person name="Ramakrishna P."/>
            <person name="Satoh S."/>
            <person name="Sattley W.M."/>
            <person name="Shimada Y."/>
            <person name="Taylor H.L."/>
            <person name="Tomo T."/>
            <person name="Tsuchiya T."/>
            <person name="Wang Z.T."/>
            <person name="Raymond J."/>
            <person name="Mimuro M."/>
            <person name="Blankenship R.E."/>
            <person name="Touchman J.W."/>
        </authorList>
    </citation>
    <scope>NUCLEOTIDE SEQUENCE [LARGE SCALE GENOMIC DNA]</scope>
    <source>
        <strain evidence="4">MBIC 11017</strain>
    </source>
</reference>
<evidence type="ECO:0000256" key="1">
    <source>
        <dbReference type="SAM" id="MobiDB-lite"/>
    </source>
</evidence>
<accession>B0C8R3</accession>
<dbReference type="Proteomes" id="UP000000268">
    <property type="component" value="Chromosome"/>
</dbReference>
<evidence type="ECO:0000313" key="4">
    <source>
        <dbReference type="Proteomes" id="UP000000268"/>
    </source>
</evidence>
<dbReference type="InterPro" id="IPR058395">
    <property type="entry name" value="DUF8082"/>
</dbReference>
<dbReference type="RefSeq" id="WP_012166499.1">
    <property type="nucleotide sequence ID" value="NC_009925.1"/>
</dbReference>
<proteinExistence type="predicted"/>
<dbReference type="HOGENOM" id="CLU_1159109_0_0_3"/>
<dbReference type="EMBL" id="CP000828">
    <property type="protein sequence ID" value="ABW31325.1"/>
    <property type="molecule type" value="Genomic_DNA"/>
</dbReference>
<dbReference type="AlphaFoldDB" id="B0C8R3"/>